<evidence type="ECO:0000313" key="2">
    <source>
        <dbReference type="Proteomes" id="UP000523000"/>
    </source>
</evidence>
<dbReference type="AlphaFoldDB" id="A0A839QHV9"/>
<evidence type="ECO:0000313" key="1">
    <source>
        <dbReference type="EMBL" id="MBB2995357.1"/>
    </source>
</evidence>
<reference evidence="1 2" key="1">
    <citation type="submission" date="2020-08" db="EMBL/GenBank/DDBJ databases">
        <title>Sequencing the genomes of 1000 actinobacteria strains.</title>
        <authorList>
            <person name="Klenk H.-P."/>
        </authorList>
    </citation>
    <scope>NUCLEOTIDE SEQUENCE [LARGE SCALE GENOMIC DNA]</scope>
    <source>
        <strain evidence="1 2">DSM 22826</strain>
    </source>
</reference>
<protein>
    <submittedName>
        <fullName evidence="1">Uncharacterized protein</fullName>
    </submittedName>
</protein>
<name>A0A839QHV9_9MICC</name>
<comment type="caution">
    <text evidence="1">The sequence shown here is derived from an EMBL/GenBank/DDBJ whole genome shotgun (WGS) entry which is preliminary data.</text>
</comment>
<dbReference type="EMBL" id="JACHVS010000001">
    <property type="protein sequence ID" value="MBB2995357.1"/>
    <property type="molecule type" value="Genomic_DNA"/>
</dbReference>
<proteinExistence type="predicted"/>
<gene>
    <name evidence="1" type="ORF">E9229_001548</name>
</gene>
<dbReference type="Proteomes" id="UP000523000">
    <property type="component" value="Unassembled WGS sequence"/>
</dbReference>
<organism evidence="1 2">
    <name type="scientific">Paeniglutamicibacter cryotolerans</name>
    <dbReference type="NCBI Taxonomy" id="670079"/>
    <lineage>
        <taxon>Bacteria</taxon>
        <taxon>Bacillati</taxon>
        <taxon>Actinomycetota</taxon>
        <taxon>Actinomycetes</taxon>
        <taxon>Micrococcales</taxon>
        <taxon>Micrococcaceae</taxon>
        <taxon>Paeniglutamicibacter</taxon>
    </lineage>
</organism>
<keyword evidence="2" id="KW-1185">Reference proteome</keyword>
<accession>A0A839QHV9</accession>
<sequence length="63" mass="6713">MSVGCPAEWGGRASYSICTLRCSGRPASFGASATTEEGRSVKLYRLEDFHLVIGIGSILTSCR</sequence>